<protein>
    <submittedName>
        <fullName evidence="1">Uncharacterized protein</fullName>
    </submittedName>
</protein>
<dbReference type="EMBL" id="CP017555">
    <property type="protein sequence ID" value="AOW02849.1"/>
    <property type="molecule type" value="Genomic_DNA"/>
</dbReference>
<name>A0A1D8NB44_YARLL</name>
<proteinExistence type="predicted"/>
<dbReference type="Proteomes" id="UP000182444">
    <property type="component" value="Chromosome 1C"/>
</dbReference>
<dbReference type="VEuPathDB" id="FungiDB:YALI1_C19826g"/>
<gene>
    <name evidence="1" type="ORF">YALI1_C19826g</name>
</gene>
<sequence length="98" mass="10703">MGGVRVKTAEGSIPIELLFGPVQYGFQVCHGSFLDVLARVCHRITSSQSTFMSSHISLLVGLSSAVLSSQPPFFARRKSPGKILQTGIREIKELDTRQ</sequence>
<dbReference type="GeneID" id="94583017"/>
<organism evidence="1 2">
    <name type="scientific">Yarrowia lipolytica</name>
    <name type="common">Candida lipolytica</name>
    <dbReference type="NCBI Taxonomy" id="4952"/>
    <lineage>
        <taxon>Eukaryota</taxon>
        <taxon>Fungi</taxon>
        <taxon>Dikarya</taxon>
        <taxon>Ascomycota</taxon>
        <taxon>Saccharomycotina</taxon>
        <taxon>Dipodascomycetes</taxon>
        <taxon>Dipodascales</taxon>
        <taxon>Dipodascales incertae sedis</taxon>
        <taxon>Yarrowia</taxon>
    </lineage>
</organism>
<dbReference type="RefSeq" id="XP_068138486.1">
    <property type="nucleotide sequence ID" value="XM_068282385.1"/>
</dbReference>
<evidence type="ECO:0000313" key="1">
    <source>
        <dbReference type="EMBL" id="AOW02849.1"/>
    </source>
</evidence>
<evidence type="ECO:0000313" key="2">
    <source>
        <dbReference type="Proteomes" id="UP000182444"/>
    </source>
</evidence>
<reference evidence="1 2" key="1">
    <citation type="journal article" date="2016" name="PLoS ONE">
        <title>Sequence Assembly of Yarrowia lipolytica Strain W29/CLIB89 Shows Transposable Element Diversity.</title>
        <authorList>
            <person name="Magnan C."/>
            <person name="Yu J."/>
            <person name="Chang I."/>
            <person name="Jahn E."/>
            <person name="Kanomata Y."/>
            <person name="Wu J."/>
            <person name="Zeller M."/>
            <person name="Oakes M."/>
            <person name="Baldi P."/>
            <person name="Sandmeyer S."/>
        </authorList>
    </citation>
    <scope>NUCLEOTIDE SEQUENCE [LARGE SCALE GENOMIC DNA]</scope>
    <source>
        <strain evidence="2">CLIB89(W29)</strain>
    </source>
</reference>
<dbReference type="AlphaFoldDB" id="A0A1D8NB44"/>
<accession>A0A1D8NB44</accession>